<gene>
    <name evidence="2" type="ORF">RFI_28440</name>
</gene>
<sequence>MSNDNESDKEEVNVNDSEREDVEEDSDMDNIKREEDQGQEEEQDQEEEVEEVEEEEEEEVREEDLDASTQKIIQLYEIISELIEEQKARTQDLHLLTKGTTIEEIMKIVEERNDTFLQSLQTEFGLKKTRGSRPT</sequence>
<name>X6M4X4_RETFI</name>
<organism evidence="2 3">
    <name type="scientific">Reticulomyxa filosa</name>
    <dbReference type="NCBI Taxonomy" id="46433"/>
    <lineage>
        <taxon>Eukaryota</taxon>
        <taxon>Sar</taxon>
        <taxon>Rhizaria</taxon>
        <taxon>Retaria</taxon>
        <taxon>Foraminifera</taxon>
        <taxon>Monothalamids</taxon>
        <taxon>Reticulomyxidae</taxon>
        <taxon>Reticulomyxa</taxon>
    </lineage>
</organism>
<keyword evidence="3" id="KW-1185">Reference proteome</keyword>
<evidence type="ECO:0000313" key="2">
    <source>
        <dbReference type="EMBL" id="ETO08949.1"/>
    </source>
</evidence>
<protein>
    <submittedName>
        <fullName evidence="2">Uncharacterized protein</fullName>
    </submittedName>
</protein>
<feature type="compositionally biased region" description="Acidic residues" evidence="1">
    <location>
        <begin position="18"/>
        <end position="28"/>
    </location>
</feature>
<reference evidence="2 3" key="1">
    <citation type="journal article" date="2013" name="Curr. Biol.">
        <title>The Genome of the Foraminiferan Reticulomyxa filosa.</title>
        <authorList>
            <person name="Glockner G."/>
            <person name="Hulsmann N."/>
            <person name="Schleicher M."/>
            <person name="Noegel A.A."/>
            <person name="Eichinger L."/>
            <person name="Gallinger C."/>
            <person name="Pawlowski J."/>
            <person name="Sierra R."/>
            <person name="Euteneuer U."/>
            <person name="Pillet L."/>
            <person name="Moustafa A."/>
            <person name="Platzer M."/>
            <person name="Groth M."/>
            <person name="Szafranski K."/>
            <person name="Schliwa M."/>
        </authorList>
    </citation>
    <scope>NUCLEOTIDE SEQUENCE [LARGE SCALE GENOMIC DNA]</scope>
</reference>
<feature type="compositionally biased region" description="Acidic residues" evidence="1">
    <location>
        <begin position="37"/>
        <end position="66"/>
    </location>
</feature>
<feature type="region of interest" description="Disordered" evidence="1">
    <location>
        <begin position="1"/>
        <end position="67"/>
    </location>
</feature>
<evidence type="ECO:0000313" key="3">
    <source>
        <dbReference type="Proteomes" id="UP000023152"/>
    </source>
</evidence>
<evidence type="ECO:0000256" key="1">
    <source>
        <dbReference type="SAM" id="MobiDB-lite"/>
    </source>
</evidence>
<dbReference type="Proteomes" id="UP000023152">
    <property type="component" value="Unassembled WGS sequence"/>
</dbReference>
<proteinExistence type="predicted"/>
<dbReference type="EMBL" id="ASPP01024525">
    <property type="protein sequence ID" value="ETO08949.1"/>
    <property type="molecule type" value="Genomic_DNA"/>
</dbReference>
<dbReference type="AlphaFoldDB" id="X6M4X4"/>
<accession>X6M4X4</accession>
<comment type="caution">
    <text evidence="2">The sequence shown here is derived from an EMBL/GenBank/DDBJ whole genome shotgun (WGS) entry which is preliminary data.</text>
</comment>